<evidence type="ECO:0000256" key="1">
    <source>
        <dbReference type="ARBA" id="ARBA00023125"/>
    </source>
</evidence>
<feature type="region of interest" description="Disordered" evidence="2">
    <location>
        <begin position="459"/>
        <end position="533"/>
    </location>
</feature>
<keyword evidence="4" id="KW-0540">Nuclease</keyword>
<dbReference type="GO" id="GO:0004519">
    <property type="term" value="F:endonuclease activity"/>
    <property type="evidence" value="ECO:0007669"/>
    <property type="project" value="UniProtKB-KW"/>
</dbReference>
<dbReference type="GO" id="GO:0003677">
    <property type="term" value="F:DNA binding"/>
    <property type="evidence" value="ECO:0007669"/>
    <property type="project" value="UniProtKB-KW"/>
</dbReference>
<comment type="caution">
    <text evidence="4">The sequence shown here is derived from an EMBL/GenBank/DDBJ whole genome shotgun (WGS) entry which is preliminary data.</text>
</comment>
<evidence type="ECO:0000313" key="4">
    <source>
        <dbReference type="EMBL" id="KAF6069311.1"/>
    </source>
</evidence>
<gene>
    <name evidence="4" type="ORF">FOB64_003282</name>
</gene>
<dbReference type="Proteomes" id="UP000536275">
    <property type="component" value="Unassembled WGS sequence"/>
</dbReference>
<dbReference type="InterPro" id="IPR004875">
    <property type="entry name" value="DDE_SF_endonuclease_dom"/>
</dbReference>
<name>A0A8H6F466_CANAX</name>
<organism evidence="4 5">
    <name type="scientific">Candida albicans</name>
    <name type="common">Yeast</name>
    <dbReference type="NCBI Taxonomy" id="5476"/>
    <lineage>
        <taxon>Eukaryota</taxon>
        <taxon>Fungi</taxon>
        <taxon>Dikarya</taxon>
        <taxon>Ascomycota</taxon>
        <taxon>Saccharomycotina</taxon>
        <taxon>Pichiomycetes</taxon>
        <taxon>Debaryomycetaceae</taxon>
        <taxon>Candida/Lodderomyces clade</taxon>
        <taxon>Candida</taxon>
    </lineage>
</organism>
<dbReference type="EMBL" id="JABWAD010000038">
    <property type="protein sequence ID" value="KAF6069311.1"/>
    <property type="molecule type" value="Genomic_DNA"/>
</dbReference>
<dbReference type="PROSITE" id="PS51253">
    <property type="entry name" value="HTH_CENPB"/>
    <property type="match status" value="1"/>
</dbReference>
<sequence length="533" mass="61701">MSANRISPPMSYMPAVKSAIDDVKSGKVASLQEAACNFNVCLDWLLLEITNRSPDKLVNSKWHIFSPTVEKEIVEWILAQEDMNDPATCEEVIEHAKELLIIGKSTWKEYRRRWFQDFKTRHPEVCIFNKKMYSRETTEYTAQCKINSFFNEIAVIVEEKKIETKSVFYLNQITYAMGKAEKPKITQAYADTRGYVKSPEGRDTCTVIEVANLMGTLILPPLFVFKGRTSGKKILSDDLPNWYYSSTPNGRMDDRLVSSWLCDIFFPFLNENNISHAILLLRNNNDYIHEVPFTSKCKEKGVIPLFLPRNCTTLLPPFHLGELGPVLPLYQTKLKGLKTFLRSPTPLKQKLFLSRYDQVRKLEMTREKLVQAWKDCGLIDFDVDKMLKLSPLMIDEIDTIPEIYNDKKWYVVATSSLQNYVQTDSESSESEIGWEDDLEENYRTGPVFKTLDQLREEWKAEKEQANPKKEEENSNQKPVAKQKQKPNSTKKQKQTPKQKQTKKITKPKTSKKMSEGISTSNIINKPRRTRSKK</sequence>
<protein>
    <submittedName>
        <fullName evidence="4">DDE endonuclease family protein</fullName>
    </submittedName>
</protein>
<accession>A0A8H6F466</accession>
<feature type="compositionally biased region" description="Basic and acidic residues" evidence="2">
    <location>
        <begin position="459"/>
        <end position="474"/>
    </location>
</feature>
<keyword evidence="4" id="KW-0255">Endonuclease</keyword>
<evidence type="ECO:0000256" key="2">
    <source>
        <dbReference type="SAM" id="MobiDB-lite"/>
    </source>
</evidence>
<feature type="domain" description="HTH CENPB-type" evidence="3">
    <location>
        <begin position="57"/>
        <end position="128"/>
    </location>
</feature>
<proteinExistence type="predicted"/>
<reference evidence="4 5" key="1">
    <citation type="submission" date="2020-03" db="EMBL/GenBank/DDBJ databases">
        <title>FDA dAtabase for Regulatory Grade micrObial Sequences (FDA-ARGOS): Supporting development and validation of Infectious Disease Dx tests.</title>
        <authorList>
            <person name="Campos J."/>
            <person name="Goldberg B."/>
            <person name="Tallon L."/>
            <person name="Sadzewicz L."/>
            <person name="Vavikolanu K."/>
            <person name="Mehta A."/>
            <person name="Aluvathingal J."/>
            <person name="Nadendla S."/>
            <person name="Nandy P."/>
            <person name="Geyer C."/>
            <person name="Yan Y."/>
            <person name="Sichtig H."/>
        </authorList>
    </citation>
    <scope>NUCLEOTIDE SEQUENCE [LARGE SCALE GENOMIC DNA]</scope>
    <source>
        <strain evidence="4 5">FDAARGOS_656</strain>
    </source>
</reference>
<evidence type="ECO:0000313" key="5">
    <source>
        <dbReference type="Proteomes" id="UP000536275"/>
    </source>
</evidence>
<evidence type="ECO:0000259" key="3">
    <source>
        <dbReference type="PROSITE" id="PS51253"/>
    </source>
</evidence>
<dbReference type="Pfam" id="PF03184">
    <property type="entry name" value="DDE_1"/>
    <property type="match status" value="1"/>
</dbReference>
<keyword evidence="4" id="KW-0378">Hydrolase</keyword>
<dbReference type="InterPro" id="IPR006600">
    <property type="entry name" value="HTH_CenpB_DNA-bd_dom"/>
</dbReference>
<dbReference type="AlphaFoldDB" id="A0A8H6F466"/>
<feature type="compositionally biased region" description="Basic residues" evidence="2">
    <location>
        <begin position="480"/>
        <end position="511"/>
    </location>
</feature>
<keyword evidence="1" id="KW-0238">DNA-binding</keyword>